<evidence type="ECO:0000256" key="3">
    <source>
        <dbReference type="ARBA" id="ARBA00022898"/>
    </source>
</evidence>
<dbReference type="Proteomes" id="UP000243232">
    <property type="component" value="Chromosome I"/>
</dbReference>
<dbReference type="EMBL" id="LT629785">
    <property type="protein sequence ID" value="SDU35875.1"/>
    <property type="molecule type" value="Genomic_DNA"/>
</dbReference>
<dbReference type="GO" id="GO:0047804">
    <property type="term" value="F:cysteine-S-conjugate beta-lyase activity"/>
    <property type="evidence" value="ECO:0007669"/>
    <property type="project" value="UniProtKB-EC"/>
</dbReference>
<evidence type="ECO:0000256" key="4">
    <source>
        <dbReference type="ARBA" id="ARBA00023239"/>
    </source>
</evidence>
<sequence>MPATFDFTSIQDRLAWSASKWEKYRGREVIPLWVADMDFAAPPAVQAALARHVAHGNYGYMDAPRELAAQLAADYQRRYAWAIEPEWIVWLPGLVIGLNLAVKTCCTPGAAAICFSPIYPPFLAAPKAQGCTLVDVPLQPLNAAETEFVIDFPALEAALRATPDSRLLLLSHPHNPIGRLFSRTELEQLADFCVRHDLYVCSDEIHADLILDGQTPHLPFGKLLGEYAPELLPRCITLHSPSKTYNIAGLTIAWAVIPDPGLRRGFRKAMHKLVPEPCSFGFTALQAILADGDAWRQALLAQLRENRDKVSAALQRMGLAHTHPEVTYLSWIDARALAARVGNPARWFEEHGAGLSDGTDFGRPGFLRLNFALPPLLLDEALARMEHAIASLG</sequence>
<protein>
    <recommendedName>
        <fullName evidence="2">cysteine-S-conjugate beta-lyase</fullName>
        <ecNumber evidence="2">4.4.1.13</ecNumber>
    </recommendedName>
</protein>
<dbReference type="Gene3D" id="3.90.1150.10">
    <property type="entry name" value="Aspartate Aminotransferase, domain 1"/>
    <property type="match status" value="1"/>
</dbReference>
<dbReference type="InterPro" id="IPR004839">
    <property type="entry name" value="Aminotransferase_I/II_large"/>
</dbReference>
<dbReference type="Gene3D" id="3.40.640.10">
    <property type="entry name" value="Type I PLP-dependent aspartate aminotransferase-like (Major domain)"/>
    <property type="match status" value="1"/>
</dbReference>
<evidence type="ECO:0000313" key="7">
    <source>
        <dbReference type="EMBL" id="SDU35875.1"/>
    </source>
</evidence>
<dbReference type="InterPro" id="IPR051798">
    <property type="entry name" value="Class-II_PLP-Dep_Aminotrans"/>
</dbReference>
<dbReference type="NCBIfam" id="TIGR04350">
    <property type="entry name" value="C_S_lyase_PatB"/>
    <property type="match status" value="1"/>
</dbReference>
<name>A0A1H2HVY2_9PSED</name>
<dbReference type="GO" id="GO:0030170">
    <property type="term" value="F:pyridoxal phosphate binding"/>
    <property type="evidence" value="ECO:0007669"/>
    <property type="project" value="InterPro"/>
</dbReference>
<dbReference type="EC" id="4.4.1.13" evidence="2"/>
<dbReference type="PANTHER" id="PTHR43525:SF1">
    <property type="entry name" value="PROTEIN MALY"/>
    <property type="match status" value="1"/>
</dbReference>
<evidence type="ECO:0000256" key="2">
    <source>
        <dbReference type="ARBA" id="ARBA00012224"/>
    </source>
</evidence>
<keyword evidence="8" id="KW-1185">Reference proteome</keyword>
<dbReference type="InterPro" id="IPR015424">
    <property type="entry name" value="PyrdxlP-dep_Trfase"/>
</dbReference>
<dbReference type="CDD" id="cd00609">
    <property type="entry name" value="AAT_like"/>
    <property type="match status" value="1"/>
</dbReference>
<gene>
    <name evidence="7" type="ORF">SAMN05216296_3297</name>
</gene>
<dbReference type="PANTHER" id="PTHR43525">
    <property type="entry name" value="PROTEIN MALY"/>
    <property type="match status" value="1"/>
</dbReference>
<proteinExistence type="inferred from homology"/>
<dbReference type="InterPro" id="IPR015421">
    <property type="entry name" value="PyrdxlP-dep_Trfase_major"/>
</dbReference>
<keyword evidence="4 7" id="KW-0456">Lyase</keyword>
<dbReference type="SUPFAM" id="SSF53383">
    <property type="entry name" value="PLP-dependent transferases"/>
    <property type="match status" value="1"/>
</dbReference>
<dbReference type="AlphaFoldDB" id="A0A1H2HVY2"/>
<evidence type="ECO:0000256" key="1">
    <source>
        <dbReference type="ARBA" id="ARBA00001933"/>
    </source>
</evidence>
<dbReference type="InterPro" id="IPR015422">
    <property type="entry name" value="PyrdxlP-dep_Trfase_small"/>
</dbReference>
<comment type="similarity">
    <text evidence="5">Belongs to the class-II pyridoxal-phosphate-dependent aminotransferase family. MalY/PatB cystathionine beta-lyase subfamily.</text>
</comment>
<dbReference type="RefSeq" id="WP_090197858.1">
    <property type="nucleotide sequence ID" value="NZ_LT629785.1"/>
</dbReference>
<dbReference type="Pfam" id="PF00155">
    <property type="entry name" value="Aminotran_1_2"/>
    <property type="match status" value="1"/>
</dbReference>
<accession>A0A1H2HVY2</accession>
<evidence type="ECO:0000313" key="8">
    <source>
        <dbReference type="Proteomes" id="UP000243232"/>
    </source>
</evidence>
<dbReference type="InterPro" id="IPR027619">
    <property type="entry name" value="C-S_lyase_PatB-like"/>
</dbReference>
<dbReference type="STRING" id="364197.SAMN05216296_3297"/>
<evidence type="ECO:0000259" key="6">
    <source>
        <dbReference type="Pfam" id="PF00155"/>
    </source>
</evidence>
<dbReference type="OrthoDB" id="3224382at2"/>
<reference evidence="8" key="1">
    <citation type="submission" date="2016-10" db="EMBL/GenBank/DDBJ databases">
        <authorList>
            <person name="Varghese N."/>
            <person name="Submissions S."/>
        </authorList>
    </citation>
    <scope>NUCLEOTIDE SEQUENCE [LARGE SCALE GENOMIC DNA]</scope>
    <source>
        <strain evidence="8">DSM 17875</strain>
    </source>
</reference>
<feature type="domain" description="Aminotransferase class I/classII large" evidence="6">
    <location>
        <begin position="28"/>
        <end position="384"/>
    </location>
</feature>
<keyword evidence="3" id="KW-0663">Pyridoxal phosphate</keyword>
<evidence type="ECO:0000256" key="5">
    <source>
        <dbReference type="ARBA" id="ARBA00037974"/>
    </source>
</evidence>
<comment type="cofactor">
    <cofactor evidence="1">
        <name>pyridoxal 5'-phosphate</name>
        <dbReference type="ChEBI" id="CHEBI:597326"/>
    </cofactor>
</comment>
<organism evidence="7 8">
    <name type="scientific">Pseudomonas pohangensis</name>
    <dbReference type="NCBI Taxonomy" id="364197"/>
    <lineage>
        <taxon>Bacteria</taxon>
        <taxon>Pseudomonadati</taxon>
        <taxon>Pseudomonadota</taxon>
        <taxon>Gammaproteobacteria</taxon>
        <taxon>Pseudomonadales</taxon>
        <taxon>Pseudomonadaceae</taxon>
        <taxon>Pseudomonas</taxon>
    </lineage>
</organism>